<dbReference type="GO" id="GO:0043565">
    <property type="term" value="F:sequence-specific DNA binding"/>
    <property type="evidence" value="ECO:0007669"/>
    <property type="project" value="InterPro"/>
</dbReference>
<dbReference type="EMBL" id="PTJA01000004">
    <property type="protein sequence ID" value="PPK81475.1"/>
    <property type="molecule type" value="Genomic_DNA"/>
</dbReference>
<gene>
    <name evidence="5" type="ORF">BXY41_104278</name>
</gene>
<evidence type="ECO:0000313" key="5">
    <source>
        <dbReference type="EMBL" id="PPK81475.1"/>
    </source>
</evidence>
<dbReference type="OrthoDB" id="2569619at2"/>
<evidence type="ECO:0000259" key="4">
    <source>
        <dbReference type="PROSITE" id="PS01124"/>
    </source>
</evidence>
<evidence type="ECO:0000256" key="2">
    <source>
        <dbReference type="ARBA" id="ARBA00023125"/>
    </source>
</evidence>
<keyword evidence="3" id="KW-0804">Transcription</keyword>
<feature type="domain" description="HTH araC/xylS-type" evidence="4">
    <location>
        <begin position="9"/>
        <end position="109"/>
    </location>
</feature>
<dbReference type="InterPro" id="IPR018060">
    <property type="entry name" value="HTH_AraC"/>
</dbReference>
<dbReference type="PANTHER" id="PTHR47504:SF5">
    <property type="entry name" value="RIGHT ORIGIN-BINDING PROTEIN"/>
    <property type="match status" value="1"/>
</dbReference>
<reference evidence="5 6" key="1">
    <citation type="submission" date="2018-02" db="EMBL/GenBank/DDBJ databases">
        <title>Genomic Encyclopedia of Archaeal and Bacterial Type Strains, Phase II (KMG-II): from individual species to whole genera.</title>
        <authorList>
            <person name="Goeker M."/>
        </authorList>
    </citation>
    <scope>NUCLEOTIDE SEQUENCE [LARGE SCALE GENOMIC DNA]</scope>
    <source>
        <strain evidence="5 6">DSM 3808</strain>
    </source>
</reference>
<dbReference type="Proteomes" id="UP000237749">
    <property type="component" value="Unassembled WGS sequence"/>
</dbReference>
<keyword evidence="2 5" id="KW-0238">DNA-binding</keyword>
<dbReference type="SUPFAM" id="SSF46689">
    <property type="entry name" value="Homeodomain-like"/>
    <property type="match status" value="2"/>
</dbReference>
<name>A0A2S6HUF6_9FIRM</name>
<evidence type="ECO:0000313" key="6">
    <source>
        <dbReference type="Proteomes" id="UP000237749"/>
    </source>
</evidence>
<evidence type="ECO:0000256" key="3">
    <source>
        <dbReference type="ARBA" id="ARBA00023163"/>
    </source>
</evidence>
<protein>
    <submittedName>
        <fullName evidence="5">AraC-like DNA-binding protein</fullName>
    </submittedName>
</protein>
<comment type="caution">
    <text evidence="5">The sequence shown here is derived from an EMBL/GenBank/DDBJ whole genome shotgun (WGS) entry which is preliminary data.</text>
</comment>
<dbReference type="InterPro" id="IPR050959">
    <property type="entry name" value="MarA-like"/>
</dbReference>
<keyword evidence="6" id="KW-1185">Reference proteome</keyword>
<dbReference type="Gene3D" id="1.10.10.60">
    <property type="entry name" value="Homeodomain-like"/>
    <property type="match status" value="2"/>
</dbReference>
<dbReference type="PANTHER" id="PTHR47504">
    <property type="entry name" value="RIGHT ORIGIN-BINDING PROTEIN"/>
    <property type="match status" value="1"/>
</dbReference>
<dbReference type="GO" id="GO:0003700">
    <property type="term" value="F:DNA-binding transcription factor activity"/>
    <property type="evidence" value="ECO:0007669"/>
    <property type="project" value="InterPro"/>
</dbReference>
<sequence length="132" mass="15445">MDEKKKTVSQIIDYIEVNLSAPERLNVEEIARYAGYSKFHINRMFSDVTGCTIHRYIKERRLSEAAGKLIMEEESIARIAQDALYQSQQAFTLEFKKVYGCTPMTYRKARINKELRRKEVIMNLSKAWRCAA</sequence>
<dbReference type="SMART" id="SM00342">
    <property type="entry name" value="HTH_ARAC"/>
    <property type="match status" value="1"/>
</dbReference>
<dbReference type="InterPro" id="IPR009057">
    <property type="entry name" value="Homeodomain-like_sf"/>
</dbReference>
<accession>A0A2S6HUF6</accession>
<organism evidence="5 6">
    <name type="scientific">Lacrimispora xylanisolvens</name>
    <dbReference type="NCBI Taxonomy" id="384636"/>
    <lineage>
        <taxon>Bacteria</taxon>
        <taxon>Bacillati</taxon>
        <taxon>Bacillota</taxon>
        <taxon>Clostridia</taxon>
        <taxon>Lachnospirales</taxon>
        <taxon>Lachnospiraceae</taxon>
        <taxon>Lacrimispora</taxon>
    </lineage>
</organism>
<keyword evidence="1" id="KW-0805">Transcription regulation</keyword>
<dbReference type="Pfam" id="PF12833">
    <property type="entry name" value="HTH_18"/>
    <property type="match status" value="1"/>
</dbReference>
<proteinExistence type="predicted"/>
<dbReference type="PROSITE" id="PS01124">
    <property type="entry name" value="HTH_ARAC_FAMILY_2"/>
    <property type="match status" value="1"/>
</dbReference>
<evidence type="ECO:0000256" key="1">
    <source>
        <dbReference type="ARBA" id="ARBA00023015"/>
    </source>
</evidence>
<dbReference type="RefSeq" id="WP_104436566.1">
    <property type="nucleotide sequence ID" value="NZ_PTJA01000004.1"/>
</dbReference>
<dbReference type="AlphaFoldDB" id="A0A2S6HUF6"/>